<reference evidence="3" key="2">
    <citation type="submission" date="2020-09" db="EMBL/GenBank/DDBJ databases">
        <authorList>
            <person name="Sun Q."/>
            <person name="Zhou Y."/>
        </authorList>
    </citation>
    <scope>NUCLEOTIDE SEQUENCE</scope>
    <source>
        <strain evidence="3">CGMCC 4.7299</strain>
    </source>
</reference>
<feature type="region of interest" description="Disordered" evidence="1">
    <location>
        <begin position="118"/>
        <end position="174"/>
    </location>
</feature>
<dbReference type="Proteomes" id="UP000656042">
    <property type="component" value="Unassembled WGS sequence"/>
</dbReference>
<organism evidence="3 4">
    <name type="scientific">Mangrovihabitans endophyticus</name>
    <dbReference type="NCBI Taxonomy" id="1751298"/>
    <lineage>
        <taxon>Bacteria</taxon>
        <taxon>Bacillati</taxon>
        <taxon>Actinomycetota</taxon>
        <taxon>Actinomycetes</taxon>
        <taxon>Micromonosporales</taxon>
        <taxon>Micromonosporaceae</taxon>
        <taxon>Mangrovihabitans</taxon>
    </lineage>
</organism>
<evidence type="ECO:0000256" key="1">
    <source>
        <dbReference type="SAM" id="MobiDB-lite"/>
    </source>
</evidence>
<dbReference type="RefSeq" id="WP_189080982.1">
    <property type="nucleotide sequence ID" value="NZ_BMMX01000021.1"/>
</dbReference>
<dbReference type="PROSITE" id="PS51257">
    <property type="entry name" value="PROKAR_LIPOPROTEIN"/>
    <property type="match status" value="1"/>
</dbReference>
<feature type="chain" id="PRO_5038735684" description="Copper(I)-binding protein" evidence="2">
    <location>
        <begin position="19"/>
        <end position="251"/>
    </location>
</feature>
<feature type="compositionally biased region" description="Low complexity" evidence="1">
    <location>
        <begin position="160"/>
        <end position="173"/>
    </location>
</feature>
<gene>
    <name evidence="3" type="ORF">GCM10012284_42070</name>
</gene>
<feature type="compositionally biased region" description="Polar residues" evidence="1">
    <location>
        <begin position="142"/>
        <end position="159"/>
    </location>
</feature>
<feature type="signal peptide" evidence="2">
    <location>
        <begin position="1"/>
        <end position="18"/>
    </location>
</feature>
<dbReference type="InterPro" id="IPR036182">
    <property type="entry name" value="PCuAC_sf"/>
</dbReference>
<evidence type="ECO:0008006" key="5">
    <source>
        <dbReference type="Google" id="ProtNLM"/>
    </source>
</evidence>
<keyword evidence="2" id="KW-0732">Signal</keyword>
<proteinExistence type="predicted"/>
<evidence type="ECO:0000313" key="4">
    <source>
        <dbReference type="Proteomes" id="UP000656042"/>
    </source>
</evidence>
<keyword evidence="4" id="KW-1185">Reference proteome</keyword>
<evidence type="ECO:0000313" key="3">
    <source>
        <dbReference type="EMBL" id="GGL03019.1"/>
    </source>
</evidence>
<feature type="compositionally biased region" description="Low complexity" evidence="1">
    <location>
        <begin position="118"/>
        <end position="134"/>
    </location>
</feature>
<dbReference type="AlphaFoldDB" id="A0A8J3C385"/>
<protein>
    <recommendedName>
        <fullName evidence="5">Copper(I)-binding protein</fullName>
    </recommendedName>
</protein>
<feature type="compositionally biased region" description="Low complexity" evidence="1">
    <location>
        <begin position="232"/>
        <end position="245"/>
    </location>
</feature>
<accession>A0A8J3C385</accession>
<dbReference type="EMBL" id="BMMX01000021">
    <property type="protein sequence ID" value="GGL03019.1"/>
    <property type="molecule type" value="Genomic_DNA"/>
</dbReference>
<reference evidence="3" key="1">
    <citation type="journal article" date="2014" name="Int. J. Syst. Evol. Microbiol.">
        <title>Complete genome sequence of Corynebacterium casei LMG S-19264T (=DSM 44701T), isolated from a smear-ripened cheese.</title>
        <authorList>
            <consortium name="US DOE Joint Genome Institute (JGI-PGF)"/>
            <person name="Walter F."/>
            <person name="Albersmeier A."/>
            <person name="Kalinowski J."/>
            <person name="Ruckert C."/>
        </authorList>
    </citation>
    <scope>NUCLEOTIDE SEQUENCE</scope>
    <source>
        <strain evidence="3">CGMCC 4.7299</strain>
    </source>
</reference>
<sequence length="251" mass="24778">MRSLGTRAAALLAGTATVAVVTLSGCSAGQVAETSLKKPSVYGLNAASSDGSVLVRDLAVVYNGTSGYPAGGDAPLEVNLFNQTSEAITVLVSSRPPQDKAAGVSVVSGQSVGLTGSLPDSVASAAPAPSGSRPPAIPDTDSGPSDSVIQPSVEPSTDQSSAAGGESASASSGMQPARIEIGPHNTVSFLPGDDEMLVVSGLSGKLTPGAEVNLVFEFSNGAEPLSVRAPMAIPSSPASRAPAVPDETHAE</sequence>
<dbReference type="Gene3D" id="2.60.40.1890">
    <property type="entry name" value="PCu(A)C copper chaperone"/>
    <property type="match status" value="1"/>
</dbReference>
<comment type="caution">
    <text evidence="3">The sequence shown here is derived from an EMBL/GenBank/DDBJ whole genome shotgun (WGS) entry which is preliminary data.</text>
</comment>
<name>A0A8J3C385_9ACTN</name>
<feature type="region of interest" description="Disordered" evidence="1">
    <location>
        <begin position="232"/>
        <end position="251"/>
    </location>
</feature>
<evidence type="ECO:0000256" key="2">
    <source>
        <dbReference type="SAM" id="SignalP"/>
    </source>
</evidence>